<dbReference type="PANTHER" id="PTHR10015:SF337">
    <property type="entry name" value="HEAT STRESS TRANSCRIPTION FACTOR A-3"/>
    <property type="match status" value="1"/>
</dbReference>
<dbReference type="SUPFAM" id="SSF46785">
    <property type="entry name" value="Winged helix' DNA-binding domain"/>
    <property type="match status" value="1"/>
</dbReference>
<comment type="subunit">
    <text evidence="2">Homotrimer.</text>
</comment>
<comment type="subcellular location">
    <subcellularLocation>
        <location evidence="1">Nucleus</location>
    </subcellularLocation>
</comment>
<dbReference type="Proteomes" id="UP000541444">
    <property type="component" value="Unassembled WGS sequence"/>
</dbReference>
<evidence type="ECO:0000256" key="8">
    <source>
        <dbReference type="ARBA" id="ARBA00023242"/>
    </source>
</evidence>
<dbReference type="OrthoDB" id="60033at2759"/>
<protein>
    <recommendedName>
        <fullName evidence="11">HSF-type DNA-binding domain-containing protein</fullName>
    </recommendedName>
</protein>
<keyword evidence="3" id="KW-0597">Phosphoprotein</keyword>
<evidence type="ECO:0000256" key="2">
    <source>
        <dbReference type="ARBA" id="ARBA00011233"/>
    </source>
</evidence>
<evidence type="ECO:0000256" key="9">
    <source>
        <dbReference type="RuleBase" id="RU004020"/>
    </source>
</evidence>
<comment type="similarity">
    <text evidence="9">Belongs to the HSF family.</text>
</comment>
<dbReference type="GO" id="GO:0005634">
    <property type="term" value="C:nucleus"/>
    <property type="evidence" value="ECO:0007669"/>
    <property type="project" value="UniProtKB-SubCell"/>
</dbReference>
<evidence type="ECO:0000256" key="7">
    <source>
        <dbReference type="ARBA" id="ARBA00023163"/>
    </source>
</evidence>
<dbReference type="AlphaFoldDB" id="A0A7J7M646"/>
<evidence type="ECO:0000256" key="1">
    <source>
        <dbReference type="ARBA" id="ARBA00004123"/>
    </source>
</evidence>
<evidence type="ECO:0000313" key="12">
    <source>
        <dbReference type="EMBL" id="KAF6150359.1"/>
    </source>
</evidence>
<proteinExistence type="inferred from homology"/>
<keyword evidence="6" id="KW-0238">DNA-binding</keyword>
<comment type="caution">
    <text evidence="12">The sequence shown here is derived from an EMBL/GenBank/DDBJ whole genome shotgun (WGS) entry which is preliminary data.</text>
</comment>
<keyword evidence="4" id="KW-0805">Transcription regulation</keyword>
<evidence type="ECO:0000313" key="13">
    <source>
        <dbReference type="Proteomes" id="UP000541444"/>
    </source>
</evidence>
<feature type="compositionally biased region" description="Low complexity" evidence="10">
    <location>
        <begin position="139"/>
        <end position="152"/>
    </location>
</feature>
<dbReference type="Gene3D" id="1.10.10.10">
    <property type="entry name" value="Winged helix-like DNA-binding domain superfamily/Winged helix DNA-binding domain"/>
    <property type="match status" value="1"/>
</dbReference>
<dbReference type="Pfam" id="PF00447">
    <property type="entry name" value="HSF_DNA-bind"/>
    <property type="match status" value="1"/>
</dbReference>
<evidence type="ECO:0000256" key="6">
    <source>
        <dbReference type="ARBA" id="ARBA00023125"/>
    </source>
</evidence>
<evidence type="ECO:0000256" key="3">
    <source>
        <dbReference type="ARBA" id="ARBA00022553"/>
    </source>
</evidence>
<dbReference type="GO" id="GO:0003700">
    <property type="term" value="F:DNA-binding transcription factor activity"/>
    <property type="evidence" value="ECO:0007669"/>
    <property type="project" value="InterPro"/>
</dbReference>
<dbReference type="PANTHER" id="PTHR10015">
    <property type="entry name" value="HEAT SHOCK TRANSCRIPTION FACTOR"/>
    <property type="match status" value="1"/>
</dbReference>
<dbReference type="EMBL" id="JACGCM010001747">
    <property type="protein sequence ID" value="KAF6150359.1"/>
    <property type="molecule type" value="Genomic_DNA"/>
</dbReference>
<evidence type="ECO:0000259" key="11">
    <source>
        <dbReference type="SMART" id="SM00415"/>
    </source>
</evidence>
<organism evidence="12 13">
    <name type="scientific">Kingdonia uniflora</name>
    <dbReference type="NCBI Taxonomy" id="39325"/>
    <lineage>
        <taxon>Eukaryota</taxon>
        <taxon>Viridiplantae</taxon>
        <taxon>Streptophyta</taxon>
        <taxon>Embryophyta</taxon>
        <taxon>Tracheophyta</taxon>
        <taxon>Spermatophyta</taxon>
        <taxon>Magnoliopsida</taxon>
        <taxon>Ranunculales</taxon>
        <taxon>Circaeasteraceae</taxon>
        <taxon>Kingdonia</taxon>
    </lineage>
</organism>
<evidence type="ECO:0000256" key="10">
    <source>
        <dbReference type="SAM" id="MobiDB-lite"/>
    </source>
</evidence>
<keyword evidence="13" id="KW-1185">Reference proteome</keyword>
<dbReference type="GO" id="GO:0006357">
    <property type="term" value="P:regulation of transcription by RNA polymerase II"/>
    <property type="evidence" value="ECO:0007669"/>
    <property type="project" value="TreeGrafter"/>
</dbReference>
<keyword evidence="5" id="KW-0346">Stress response</keyword>
<dbReference type="FunFam" id="1.10.10.10:FF:000037">
    <property type="entry name" value="Heat stress transcription factor B-4"/>
    <property type="match status" value="1"/>
</dbReference>
<evidence type="ECO:0000256" key="5">
    <source>
        <dbReference type="ARBA" id="ARBA00023016"/>
    </source>
</evidence>
<keyword evidence="7" id="KW-0804">Transcription</keyword>
<dbReference type="SMART" id="SM00415">
    <property type="entry name" value="HSF"/>
    <property type="match status" value="1"/>
</dbReference>
<reference evidence="12 13" key="1">
    <citation type="journal article" date="2020" name="IScience">
        <title>Genome Sequencing of the Endangered Kingdonia uniflora (Circaeasteraceae, Ranunculales) Reveals Potential Mechanisms of Evolutionary Specialization.</title>
        <authorList>
            <person name="Sun Y."/>
            <person name="Deng T."/>
            <person name="Zhang A."/>
            <person name="Moore M.J."/>
            <person name="Landis J.B."/>
            <person name="Lin N."/>
            <person name="Zhang H."/>
            <person name="Zhang X."/>
            <person name="Huang J."/>
            <person name="Zhang X."/>
            <person name="Sun H."/>
            <person name="Wang H."/>
        </authorList>
    </citation>
    <scope>NUCLEOTIDE SEQUENCE [LARGE SCALE GENOMIC DNA]</scope>
    <source>
        <strain evidence="12">TB1705</strain>
        <tissue evidence="12">Leaf</tissue>
    </source>
</reference>
<name>A0A7J7M646_9MAGN</name>
<dbReference type="GO" id="GO:0034605">
    <property type="term" value="P:cellular response to heat"/>
    <property type="evidence" value="ECO:0007669"/>
    <property type="project" value="TreeGrafter"/>
</dbReference>
<dbReference type="InterPro" id="IPR036390">
    <property type="entry name" value="WH_DNA-bd_sf"/>
</dbReference>
<feature type="region of interest" description="Disordered" evidence="10">
    <location>
        <begin position="129"/>
        <end position="152"/>
    </location>
</feature>
<dbReference type="InterPro" id="IPR000232">
    <property type="entry name" value="HSF_DNA-bd"/>
</dbReference>
<dbReference type="PRINTS" id="PR00056">
    <property type="entry name" value="HSFDOMAIN"/>
</dbReference>
<keyword evidence="8" id="KW-0539">Nucleus</keyword>
<dbReference type="GO" id="GO:0000978">
    <property type="term" value="F:RNA polymerase II cis-regulatory region sequence-specific DNA binding"/>
    <property type="evidence" value="ECO:0007669"/>
    <property type="project" value="TreeGrafter"/>
</dbReference>
<sequence length="421" mass="47599">MNQTDCAQSITDFKSEPCFDVGGVPQPLECSRETQIPAFLSKTYELVHNPLFDGTISWGLSGKSFIVWEPVEFAERILPRNFKHKNFSTFVRQLNTYGFRKIKTDRWEFSNENFQQGKKHLLKHIQRHNSKSPKRLQIGSYASSSSESGKSTIEGELEKLKRDRNLLIQELVTLQQEQCGSARQVEAIKHRIEEAERRQKHMISFLVKVFRTPLFLTHLRKLKEERENTSVPKVKRIFVKHQLALQSEGGQLMKFKPSADDISTSSVILDLDDIPDKRTSSYIGEKSASDQLGLGGPSLGSMEYEGAFIDGTVSSKPETHTEPSVFFPEDLTNGSTFLDFSSPGVQSNITQDGIWSMDFDTSVGMATYSHDIWGKFANYDVGTTSELSNLWDLGLQQRVESSRFGIGKYPGDESSLKEVES</sequence>
<evidence type="ECO:0000256" key="4">
    <source>
        <dbReference type="ARBA" id="ARBA00023015"/>
    </source>
</evidence>
<dbReference type="InterPro" id="IPR036388">
    <property type="entry name" value="WH-like_DNA-bd_sf"/>
</dbReference>
<gene>
    <name evidence="12" type="ORF">GIB67_034058</name>
</gene>
<accession>A0A7J7M646</accession>
<feature type="domain" description="HSF-type DNA-binding" evidence="11">
    <location>
        <begin position="35"/>
        <end position="128"/>
    </location>
</feature>